<dbReference type="SMART" id="SM00448">
    <property type="entry name" value="REC"/>
    <property type="match status" value="1"/>
</dbReference>
<dbReference type="Pfam" id="PF01339">
    <property type="entry name" value="CheB_methylest"/>
    <property type="match status" value="1"/>
</dbReference>
<dbReference type="PANTHER" id="PTHR42872:SF3">
    <property type="entry name" value="PROTEIN-GLUTAMATE METHYLESTERASE_PROTEIN-GLUTAMINE GLUTAMINASE 1"/>
    <property type="match status" value="1"/>
</dbReference>
<dbReference type="Proteomes" id="UP001056619">
    <property type="component" value="Chromosome"/>
</dbReference>
<gene>
    <name evidence="4 9" type="primary">cheB</name>
    <name evidence="9" type="ORF">NCF85_01370</name>
</gene>
<proteinExistence type="inferred from homology"/>
<keyword evidence="9" id="KW-0489">Methyltransferase</keyword>
<evidence type="ECO:0000313" key="9">
    <source>
        <dbReference type="EMBL" id="USA61660.1"/>
    </source>
</evidence>
<dbReference type="PIRSF" id="PIRSF000876">
    <property type="entry name" value="RR_chemtxs_CheB"/>
    <property type="match status" value="1"/>
</dbReference>
<dbReference type="InterPro" id="IPR035909">
    <property type="entry name" value="CheB_C"/>
</dbReference>
<evidence type="ECO:0000256" key="6">
    <source>
        <dbReference type="PROSITE-ProRule" id="PRU00169"/>
    </source>
</evidence>
<comment type="similarity">
    <text evidence="4">Belongs to the CheB family.</text>
</comment>
<name>A0ABY4U6C9_9SPHN</name>
<dbReference type="RefSeq" id="WP_301642257.1">
    <property type="nucleotide sequence ID" value="NZ_CP098494.1"/>
</dbReference>
<protein>
    <recommendedName>
        <fullName evidence="4">Protein-glutamate methylesterase/protein-glutamine glutaminase</fullName>
        <ecNumber evidence="4">3.1.1.61</ecNumber>
        <ecNumber evidence="4">3.5.1.44</ecNumber>
    </recommendedName>
</protein>
<dbReference type="Gene3D" id="3.40.50.180">
    <property type="entry name" value="Methylesterase CheB, C-terminal domain"/>
    <property type="match status" value="1"/>
</dbReference>
<sequence length="364" mass="37752">MGVLLHSDHVMADPSSRPGADTVRVMIVDDSLTVRTVFSRMIKLADDMIVVGTASTAESGIAELAATSPHVMLLDLEMPGMGGIEALPKIMEAAPDTKVLVISSLTADGAEATIKALSLGAADTMLKPRPGGFDDDYKASLLGKIRALKGIRPAEAATAASKPLSTRATKSPQVVAIGASTGGIHALNLFLRNVPKNFDLPILITQHLPSSFIPVFAKQMEMAAGREAILADEGVEILRGKIYIAPGHGHMVVRKSAGRHVLGLAYHPVKSGCMPSVDPMFETIAESFDGKVAGVLLSGMGRDGSDGAQSIVNAGGSMYAQDAETCAVWGMPRAVTELGLATAVLPPAELADALVDNAGAGAWK</sequence>
<evidence type="ECO:0000259" key="7">
    <source>
        <dbReference type="PROSITE" id="PS50110"/>
    </source>
</evidence>
<comment type="subcellular location">
    <subcellularLocation>
        <location evidence="4">Cytoplasm</location>
    </subcellularLocation>
</comment>
<dbReference type="Pfam" id="PF00072">
    <property type="entry name" value="Response_reg"/>
    <property type="match status" value="1"/>
</dbReference>
<feature type="modified residue" description="4-aspartylphosphate" evidence="4 6">
    <location>
        <position position="75"/>
    </location>
</feature>
<dbReference type="SUPFAM" id="SSF52738">
    <property type="entry name" value="Methylesterase CheB, C-terminal domain"/>
    <property type="match status" value="1"/>
</dbReference>
<organism evidence="9 10">
    <name type="scientific">Qipengyuania citrea</name>
    <dbReference type="NCBI Taxonomy" id="225971"/>
    <lineage>
        <taxon>Bacteria</taxon>
        <taxon>Pseudomonadati</taxon>
        <taxon>Pseudomonadota</taxon>
        <taxon>Alphaproteobacteria</taxon>
        <taxon>Sphingomonadales</taxon>
        <taxon>Erythrobacteraceae</taxon>
        <taxon>Qipengyuania</taxon>
    </lineage>
</organism>
<feature type="domain" description="Response regulatory" evidence="7">
    <location>
        <begin position="24"/>
        <end position="142"/>
    </location>
</feature>
<keyword evidence="1 4" id="KW-0145">Chemotaxis</keyword>
<dbReference type="InterPro" id="IPR011006">
    <property type="entry name" value="CheY-like_superfamily"/>
</dbReference>
<feature type="active site" evidence="4 5">
    <location>
        <position position="180"/>
    </location>
</feature>
<feature type="active site" evidence="4 5">
    <location>
        <position position="207"/>
    </location>
</feature>
<dbReference type="EMBL" id="CP098494">
    <property type="protein sequence ID" value="USA61660.1"/>
    <property type="molecule type" value="Genomic_DNA"/>
</dbReference>
<dbReference type="NCBIfam" id="NF001965">
    <property type="entry name" value="PRK00742.1"/>
    <property type="match status" value="1"/>
</dbReference>
<evidence type="ECO:0000259" key="8">
    <source>
        <dbReference type="PROSITE" id="PS50122"/>
    </source>
</evidence>
<keyword evidence="4" id="KW-0963">Cytoplasm</keyword>
<keyword evidence="10" id="KW-1185">Reference proteome</keyword>
<dbReference type="EC" id="3.5.1.44" evidence="4"/>
<dbReference type="CDD" id="cd16432">
    <property type="entry name" value="CheB_Rec"/>
    <property type="match status" value="1"/>
</dbReference>
<dbReference type="CDD" id="cd17541">
    <property type="entry name" value="REC_CheB-like"/>
    <property type="match status" value="1"/>
</dbReference>
<dbReference type="HAMAP" id="MF_00099">
    <property type="entry name" value="CheB_chemtxs"/>
    <property type="match status" value="1"/>
</dbReference>
<comment type="catalytic activity">
    <reaction evidence="4">
        <text>L-glutaminyl-[protein] + H2O = L-glutamyl-[protein] + NH4(+)</text>
        <dbReference type="Rhea" id="RHEA:16441"/>
        <dbReference type="Rhea" id="RHEA-COMP:10207"/>
        <dbReference type="Rhea" id="RHEA-COMP:10208"/>
        <dbReference type="ChEBI" id="CHEBI:15377"/>
        <dbReference type="ChEBI" id="CHEBI:28938"/>
        <dbReference type="ChEBI" id="CHEBI:29973"/>
        <dbReference type="ChEBI" id="CHEBI:30011"/>
        <dbReference type="EC" id="3.5.1.44"/>
    </reaction>
</comment>
<keyword evidence="2 4" id="KW-0378">Hydrolase</keyword>
<comment type="domain">
    <text evidence="4">Contains a C-terminal catalytic domain, and an N-terminal region which modulates catalytic activity.</text>
</comment>
<evidence type="ECO:0000256" key="2">
    <source>
        <dbReference type="ARBA" id="ARBA00022801"/>
    </source>
</evidence>
<keyword evidence="9" id="KW-0808">Transferase</keyword>
<dbReference type="InterPro" id="IPR001789">
    <property type="entry name" value="Sig_transdc_resp-reg_receiver"/>
</dbReference>
<evidence type="ECO:0000256" key="4">
    <source>
        <dbReference type="HAMAP-Rule" id="MF_00099"/>
    </source>
</evidence>
<evidence type="ECO:0000256" key="3">
    <source>
        <dbReference type="ARBA" id="ARBA00048267"/>
    </source>
</evidence>
<evidence type="ECO:0000313" key="10">
    <source>
        <dbReference type="Proteomes" id="UP001056619"/>
    </source>
</evidence>
<feature type="active site" evidence="4 5">
    <location>
        <position position="303"/>
    </location>
</feature>
<keyword evidence="4 6" id="KW-0597">Phosphoprotein</keyword>
<dbReference type="GO" id="GO:0008984">
    <property type="term" value="F:protein-glutamate methylesterase activity"/>
    <property type="evidence" value="ECO:0007669"/>
    <property type="project" value="UniProtKB-EC"/>
</dbReference>
<dbReference type="PROSITE" id="PS50122">
    <property type="entry name" value="CHEB"/>
    <property type="match status" value="1"/>
</dbReference>
<reference evidence="9 10" key="1">
    <citation type="submission" date="2022-06" db="EMBL/GenBank/DDBJ databases">
        <authorList>
            <person name="Liu G."/>
        </authorList>
    </citation>
    <scope>NUCLEOTIDE SEQUENCE [LARGE SCALE GENOMIC DNA]</scope>
    <source>
        <strain evidence="9 10">E4</strain>
    </source>
</reference>
<comment type="PTM">
    <text evidence="4">Phosphorylated by CheA. Phosphorylation of the N-terminal regulatory domain activates the methylesterase activity.</text>
</comment>
<dbReference type="Gene3D" id="3.40.50.2300">
    <property type="match status" value="1"/>
</dbReference>
<dbReference type="PROSITE" id="PS50110">
    <property type="entry name" value="RESPONSE_REGULATORY"/>
    <property type="match status" value="1"/>
</dbReference>
<comment type="catalytic activity">
    <reaction evidence="3 4">
        <text>[protein]-L-glutamate 5-O-methyl ester + H2O = L-glutamyl-[protein] + methanol + H(+)</text>
        <dbReference type="Rhea" id="RHEA:23236"/>
        <dbReference type="Rhea" id="RHEA-COMP:10208"/>
        <dbReference type="Rhea" id="RHEA-COMP:10311"/>
        <dbReference type="ChEBI" id="CHEBI:15377"/>
        <dbReference type="ChEBI" id="CHEBI:15378"/>
        <dbReference type="ChEBI" id="CHEBI:17790"/>
        <dbReference type="ChEBI" id="CHEBI:29973"/>
        <dbReference type="ChEBI" id="CHEBI:82795"/>
        <dbReference type="EC" id="3.1.1.61"/>
    </reaction>
</comment>
<feature type="domain" description="CheB-type methylesterase" evidence="8">
    <location>
        <begin position="163"/>
        <end position="361"/>
    </location>
</feature>
<dbReference type="SUPFAM" id="SSF52172">
    <property type="entry name" value="CheY-like"/>
    <property type="match status" value="1"/>
</dbReference>
<comment type="function">
    <text evidence="4">Involved in chemotaxis. Part of a chemotaxis signal transduction system that modulates chemotaxis in response to various stimuli. Catalyzes the demethylation of specific methylglutamate residues introduced into the chemoreceptors (methyl-accepting chemotaxis proteins or MCP) by CheR. Also mediates the irreversible deamidation of specific glutamine residues to glutamic acid.</text>
</comment>
<dbReference type="GO" id="GO:0008168">
    <property type="term" value="F:methyltransferase activity"/>
    <property type="evidence" value="ECO:0007669"/>
    <property type="project" value="UniProtKB-KW"/>
</dbReference>
<dbReference type="InterPro" id="IPR008248">
    <property type="entry name" value="CheB-like"/>
</dbReference>
<evidence type="ECO:0000256" key="1">
    <source>
        <dbReference type="ARBA" id="ARBA00022500"/>
    </source>
</evidence>
<dbReference type="InterPro" id="IPR000673">
    <property type="entry name" value="Sig_transdc_resp-reg_Me-estase"/>
</dbReference>
<dbReference type="PANTHER" id="PTHR42872">
    <property type="entry name" value="PROTEIN-GLUTAMATE METHYLESTERASE/PROTEIN-GLUTAMINE GLUTAMINASE"/>
    <property type="match status" value="1"/>
</dbReference>
<accession>A0ABY4U6C9</accession>
<dbReference type="EC" id="3.1.1.61" evidence="4"/>
<evidence type="ECO:0000256" key="5">
    <source>
        <dbReference type="PROSITE-ProRule" id="PRU00050"/>
    </source>
</evidence>
<dbReference type="GO" id="GO:0032259">
    <property type="term" value="P:methylation"/>
    <property type="evidence" value="ECO:0007669"/>
    <property type="project" value="UniProtKB-KW"/>
</dbReference>